<sequence>MAQWWLDPRPGFDILQGGRQTLDTFTCELKTNHLCLAWDLLGSMAAVAEPMNSCIEPQLPSIHAIRPQSVTNEPINLRLKEFPAAEINFNNQPRMS</sequence>
<dbReference type="EMBL" id="PGCJ01000015">
    <property type="protein sequence ID" value="PLW56950.1"/>
    <property type="molecule type" value="Genomic_DNA"/>
</dbReference>
<name>A0A2N5W430_9BASI</name>
<evidence type="ECO:0000313" key="2">
    <source>
        <dbReference type="EMBL" id="PLW56950.1"/>
    </source>
</evidence>
<protein>
    <submittedName>
        <fullName evidence="2">Uncharacterized protein</fullName>
    </submittedName>
</protein>
<organism evidence="2 3">
    <name type="scientific">Puccinia coronata f. sp. avenae</name>
    <dbReference type="NCBI Taxonomy" id="200324"/>
    <lineage>
        <taxon>Eukaryota</taxon>
        <taxon>Fungi</taxon>
        <taxon>Dikarya</taxon>
        <taxon>Basidiomycota</taxon>
        <taxon>Pucciniomycotina</taxon>
        <taxon>Pucciniomycetes</taxon>
        <taxon>Pucciniales</taxon>
        <taxon>Pucciniaceae</taxon>
        <taxon>Puccinia</taxon>
    </lineage>
</organism>
<dbReference type="Proteomes" id="UP000235388">
    <property type="component" value="Unassembled WGS sequence"/>
</dbReference>
<accession>A0A2N5W430</accession>
<evidence type="ECO:0000313" key="1">
    <source>
        <dbReference type="EMBL" id="PLW15898.1"/>
    </source>
</evidence>
<keyword evidence="3" id="KW-1185">Reference proteome</keyword>
<reference evidence="2 3" key="1">
    <citation type="submission" date="2017-11" db="EMBL/GenBank/DDBJ databases">
        <title>De novo assembly and phasing of dikaryotic genomes from two isolates of Puccinia coronata f. sp. avenae, the causal agent of oat crown rust.</title>
        <authorList>
            <person name="Miller M.E."/>
            <person name="Zhang Y."/>
            <person name="Omidvar V."/>
            <person name="Sperschneider J."/>
            <person name="Schwessinger B."/>
            <person name="Raley C."/>
            <person name="Palmer J.M."/>
            <person name="Garnica D."/>
            <person name="Upadhyaya N."/>
            <person name="Rathjen J."/>
            <person name="Taylor J.M."/>
            <person name="Park R.F."/>
            <person name="Dodds P.N."/>
            <person name="Hirsch C.D."/>
            <person name="Kianian S.F."/>
            <person name="Figueroa M."/>
        </authorList>
    </citation>
    <scope>NUCLEOTIDE SEQUENCE [LARGE SCALE GENOMIC DNA]</scope>
    <source>
        <strain evidence="2">12NC29</strain>
    </source>
</reference>
<proteinExistence type="predicted"/>
<gene>
    <name evidence="2" type="ORF">PCANC_02856</name>
    <name evidence="1" type="ORF">PCANC_14279</name>
</gene>
<dbReference type="EMBL" id="PGCJ01000884">
    <property type="protein sequence ID" value="PLW15898.1"/>
    <property type="molecule type" value="Genomic_DNA"/>
</dbReference>
<dbReference type="AlphaFoldDB" id="A0A2N5W430"/>
<evidence type="ECO:0000313" key="3">
    <source>
        <dbReference type="Proteomes" id="UP000235388"/>
    </source>
</evidence>
<comment type="caution">
    <text evidence="2">The sequence shown here is derived from an EMBL/GenBank/DDBJ whole genome shotgun (WGS) entry which is preliminary data.</text>
</comment>